<evidence type="ECO:0000256" key="1">
    <source>
        <dbReference type="ARBA" id="ARBA00004434"/>
    </source>
</evidence>
<organism evidence="12 13">
    <name type="scientific">Grifola frondosa</name>
    <name type="common">Maitake</name>
    <name type="synonym">Polyporus frondosus</name>
    <dbReference type="NCBI Taxonomy" id="5627"/>
    <lineage>
        <taxon>Eukaryota</taxon>
        <taxon>Fungi</taxon>
        <taxon>Dikarya</taxon>
        <taxon>Basidiomycota</taxon>
        <taxon>Agaricomycotina</taxon>
        <taxon>Agaricomycetes</taxon>
        <taxon>Polyporales</taxon>
        <taxon>Grifolaceae</taxon>
        <taxon>Grifola</taxon>
    </lineage>
</organism>
<sequence>MSNRPDLQRFATEPPPAPLKKKKSVVRRLIFYTTAATATFYVTSAFVSFKVPVYHDFFVENVPLGASFLQYAEDHEWDTLTVRKAVDSGKEAFGVAWVWVNDFISNNGLEKAKESAIRKVHETEAAAAEKIQESKERIKSMATAFKTTVEKSEDEIYDKGSKAAAIAKHQSEQFSDGVEDLAREAEAALSKKPTETLPEVITTPEQPAVSPLEITPPHDIEAPESGVQEVLIEKPKNLYDIPLPIGFEPPPGFSRPAPPKPAPAPELVKEEAALPPLPLVAPAVSEFSASEPVIAQLASVIDDLASYLNSNPTAAEKARDILDSAKVDLTELATRIDQVKAEEQKKLEAKLDEQTREYTVKLLELEMQAQDKLDNQEEDFRKFFEQEKASFVQAYRQKLDHELHTQSEIINERLKEEVIAQGIEMQRRWIREIKVRVEQERGGRLAKLDELATNLKRLERVALDNSAYLDENIRIHALWSALRAVNHTVESPVRKPFREELRVLRHVAAAREDPVVSAALESLEASDVPDVGVEPLADLASWFTTSVAPRVSTVALVPDQNAGVLSHLASNLFSSFRFQRQGLVPGSDVLSVLARAEYYLNEKDLDNATRELNQLKGTAKILLTDWLDAARKRLEVLQALEVVQAQATLASLLVVQD</sequence>
<dbReference type="Pfam" id="PF09731">
    <property type="entry name" value="Mitofilin"/>
    <property type="match status" value="1"/>
</dbReference>
<evidence type="ECO:0000256" key="3">
    <source>
        <dbReference type="ARBA" id="ARBA00018116"/>
    </source>
</evidence>
<dbReference type="PANTHER" id="PTHR15415:SF7">
    <property type="entry name" value="MICOS COMPLEX SUBUNIT MIC60"/>
    <property type="match status" value="1"/>
</dbReference>
<comment type="subunit">
    <text evidence="11">Component of the mitochondrial contact site and cristae organizing system (MICOS) complex.</text>
</comment>
<keyword evidence="5 11" id="KW-0999">Mitochondrion inner membrane</keyword>
<evidence type="ECO:0000313" key="12">
    <source>
        <dbReference type="EMBL" id="OBZ72655.1"/>
    </source>
</evidence>
<evidence type="ECO:0000256" key="4">
    <source>
        <dbReference type="ARBA" id="ARBA00022692"/>
    </source>
</evidence>
<keyword evidence="4 11" id="KW-0812">Transmembrane</keyword>
<evidence type="ECO:0000313" key="13">
    <source>
        <dbReference type="Proteomes" id="UP000092993"/>
    </source>
</evidence>
<keyword evidence="9 11" id="KW-0472">Membrane</keyword>
<keyword evidence="13" id="KW-1185">Reference proteome</keyword>
<accession>A0A1C7M6S0</accession>
<evidence type="ECO:0000256" key="10">
    <source>
        <dbReference type="ARBA" id="ARBA00025571"/>
    </source>
</evidence>
<protein>
    <recommendedName>
        <fullName evidence="3 11">MICOS complex subunit MIC60</fullName>
    </recommendedName>
    <alternativeName>
        <fullName evidence="11">Mitofilin</fullName>
    </alternativeName>
</protein>
<dbReference type="OMA" id="RLDHQMQ"/>
<dbReference type="AlphaFoldDB" id="A0A1C7M6S0"/>
<keyword evidence="6 11" id="KW-1133">Transmembrane helix</keyword>
<evidence type="ECO:0000256" key="2">
    <source>
        <dbReference type="ARBA" id="ARBA00010877"/>
    </source>
</evidence>
<evidence type="ECO:0000256" key="11">
    <source>
        <dbReference type="RuleBase" id="RU363000"/>
    </source>
</evidence>
<dbReference type="STRING" id="5627.A0A1C7M6S0"/>
<dbReference type="GO" id="GO:0061617">
    <property type="term" value="C:MICOS complex"/>
    <property type="evidence" value="ECO:0007669"/>
    <property type="project" value="TreeGrafter"/>
</dbReference>
<keyword evidence="7" id="KW-0175">Coiled coil</keyword>
<reference evidence="12 13" key="1">
    <citation type="submission" date="2016-03" db="EMBL/GenBank/DDBJ databases">
        <title>Whole genome sequencing of Grifola frondosa 9006-11.</title>
        <authorList>
            <person name="Min B."/>
            <person name="Park H."/>
            <person name="Kim J.-G."/>
            <person name="Cho H."/>
            <person name="Oh Y.-L."/>
            <person name="Kong W.-S."/>
            <person name="Choi I.-G."/>
        </authorList>
    </citation>
    <scope>NUCLEOTIDE SEQUENCE [LARGE SCALE GENOMIC DNA]</scope>
    <source>
        <strain evidence="12 13">9006-11</strain>
    </source>
</reference>
<comment type="caution">
    <text evidence="12">The sequence shown here is derived from an EMBL/GenBank/DDBJ whole genome shotgun (WGS) entry which is preliminary data.</text>
</comment>
<dbReference type="Proteomes" id="UP000092993">
    <property type="component" value="Unassembled WGS sequence"/>
</dbReference>
<dbReference type="GO" id="GO:0042407">
    <property type="term" value="P:cristae formation"/>
    <property type="evidence" value="ECO:0007669"/>
    <property type="project" value="TreeGrafter"/>
</dbReference>
<evidence type="ECO:0000256" key="6">
    <source>
        <dbReference type="ARBA" id="ARBA00022989"/>
    </source>
</evidence>
<dbReference type="InterPro" id="IPR019133">
    <property type="entry name" value="MIC60"/>
</dbReference>
<evidence type="ECO:0000256" key="9">
    <source>
        <dbReference type="ARBA" id="ARBA00023136"/>
    </source>
</evidence>
<dbReference type="PANTHER" id="PTHR15415">
    <property type="entry name" value="MITOFILIN"/>
    <property type="match status" value="1"/>
</dbReference>
<name>A0A1C7M6S0_GRIFR</name>
<dbReference type="EMBL" id="LUGG01000009">
    <property type="protein sequence ID" value="OBZ72655.1"/>
    <property type="molecule type" value="Genomic_DNA"/>
</dbReference>
<keyword evidence="8 11" id="KW-0496">Mitochondrion</keyword>
<dbReference type="OrthoDB" id="10261039at2759"/>
<comment type="function">
    <text evidence="10">Component of the MICOS complex, a large protein complex of the mitochondrial inner membrane that plays crucial roles in the maintenance of crista junctions, inner membrane architecture, and formation of contact sites to the outer membrane. Plays a role in keeping cristae membranes connected to the inner boundary membrane. Also promotes protein import via the mitochondrial intermembrane space assembly (MIA) pathway.</text>
</comment>
<feature type="transmembrane region" description="Helical" evidence="11">
    <location>
        <begin position="29"/>
        <end position="49"/>
    </location>
</feature>
<evidence type="ECO:0000256" key="8">
    <source>
        <dbReference type="ARBA" id="ARBA00023128"/>
    </source>
</evidence>
<comment type="similarity">
    <text evidence="2 11">Belongs to the MICOS complex subunit Mic60 family.</text>
</comment>
<proteinExistence type="inferred from homology"/>
<comment type="subcellular location">
    <subcellularLocation>
        <location evidence="1 11">Mitochondrion inner membrane</location>
        <topology evidence="1 11">Single-pass membrane protein</topology>
    </subcellularLocation>
</comment>
<evidence type="ECO:0000256" key="7">
    <source>
        <dbReference type="ARBA" id="ARBA00023054"/>
    </source>
</evidence>
<evidence type="ECO:0000256" key="5">
    <source>
        <dbReference type="ARBA" id="ARBA00022792"/>
    </source>
</evidence>
<gene>
    <name evidence="12" type="primary">MIC60</name>
    <name evidence="12" type="ORF">A0H81_08060</name>
</gene>